<dbReference type="InterPro" id="IPR005218">
    <property type="entry name" value="Diacylglycerol/lipid_kinase"/>
</dbReference>
<keyword evidence="10" id="KW-0443">Lipid metabolism</keyword>
<dbReference type="SUPFAM" id="SSF111331">
    <property type="entry name" value="NAD kinase/diacylglycerol kinase-like"/>
    <property type="match status" value="1"/>
</dbReference>
<reference evidence="14 15" key="1">
    <citation type="submission" date="2012-09" db="EMBL/GenBank/DDBJ databases">
        <title>The Genome Sequence of Alloiococcus otitis ATCC 51267.</title>
        <authorList>
            <consortium name="The Broad Institute Genome Sequencing Platform"/>
            <person name="Earl A."/>
            <person name="Ward D."/>
            <person name="Feldgarden M."/>
            <person name="Gevers D."/>
            <person name="Huys G."/>
            <person name="Walker B."/>
            <person name="Young S.K."/>
            <person name="Zeng Q."/>
            <person name="Gargeya S."/>
            <person name="Fitzgerald M."/>
            <person name="Haas B."/>
            <person name="Abouelleil A."/>
            <person name="Alvarado L."/>
            <person name="Arachchi H.M."/>
            <person name="Berlin A.M."/>
            <person name="Chapman S.B."/>
            <person name="Goldberg J."/>
            <person name="Griggs A."/>
            <person name="Gujja S."/>
            <person name="Hansen M."/>
            <person name="Howarth C."/>
            <person name="Imamovic A."/>
            <person name="Larimer J."/>
            <person name="McCowen C."/>
            <person name="Montmayeur A."/>
            <person name="Murphy C."/>
            <person name="Neiman D."/>
            <person name="Pearson M."/>
            <person name="Priest M."/>
            <person name="Roberts A."/>
            <person name="Saif S."/>
            <person name="Shea T."/>
            <person name="Sisk P."/>
            <person name="Sykes S."/>
            <person name="Wortman J."/>
            <person name="Nusbaum C."/>
            <person name="Birren B."/>
        </authorList>
    </citation>
    <scope>NUCLEOTIDE SEQUENCE [LARGE SCALE GENOMIC DNA]</scope>
    <source>
        <strain evidence="14 15">ATCC 51267</strain>
    </source>
</reference>
<dbReference type="OrthoDB" id="142078at2"/>
<comment type="cofactor">
    <cofactor evidence="1">
        <name>Mg(2+)</name>
        <dbReference type="ChEBI" id="CHEBI:18420"/>
    </cofactor>
</comment>
<name>K9E9U0_9LACT</name>
<evidence type="ECO:0000256" key="5">
    <source>
        <dbReference type="ARBA" id="ARBA00022723"/>
    </source>
</evidence>
<dbReference type="PANTHER" id="PTHR12358:SF106">
    <property type="entry name" value="LIPID KINASE YEGS"/>
    <property type="match status" value="1"/>
</dbReference>
<keyword evidence="4" id="KW-0808">Transferase</keyword>
<keyword evidence="5" id="KW-0479">Metal-binding</keyword>
<keyword evidence="6" id="KW-0547">Nucleotide-binding</keyword>
<dbReference type="Pfam" id="PF00781">
    <property type="entry name" value="DAGK_cat"/>
    <property type="match status" value="1"/>
</dbReference>
<dbReference type="Pfam" id="PF19279">
    <property type="entry name" value="YegS_C"/>
    <property type="match status" value="1"/>
</dbReference>
<evidence type="ECO:0000256" key="4">
    <source>
        <dbReference type="ARBA" id="ARBA00022679"/>
    </source>
</evidence>
<dbReference type="PROSITE" id="PS50146">
    <property type="entry name" value="DAGK"/>
    <property type="match status" value="1"/>
</dbReference>
<proteinExistence type="inferred from homology"/>
<dbReference type="NCBIfam" id="TIGR00147">
    <property type="entry name" value="YegS/Rv2252/BmrU family lipid kinase"/>
    <property type="match status" value="1"/>
</dbReference>
<evidence type="ECO:0000256" key="12">
    <source>
        <dbReference type="ARBA" id="ARBA00023264"/>
    </source>
</evidence>
<dbReference type="PANTHER" id="PTHR12358">
    <property type="entry name" value="SPHINGOSINE KINASE"/>
    <property type="match status" value="1"/>
</dbReference>
<evidence type="ECO:0000256" key="9">
    <source>
        <dbReference type="ARBA" id="ARBA00022842"/>
    </source>
</evidence>
<dbReference type="HOGENOM" id="CLU_045532_1_0_9"/>
<protein>
    <submittedName>
        <fullName evidence="14">YegS BmrU family lipid kinase</fullName>
    </submittedName>
</protein>
<accession>K9E9U0</accession>
<evidence type="ECO:0000256" key="1">
    <source>
        <dbReference type="ARBA" id="ARBA00001946"/>
    </source>
</evidence>
<dbReference type="InterPro" id="IPR050187">
    <property type="entry name" value="Lipid_Phosphate_FormReg"/>
</dbReference>
<dbReference type="Proteomes" id="UP000009875">
    <property type="component" value="Unassembled WGS sequence"/>
</dbReference>
<evidence type="ECO:0000256" key="2">
    <source>
        <dbReference type="ARBA" id="ARBA00005983"/>
    </source>
</evidence>
<evidence type="ECO:0000256" key="11">
    <source>
        <dbReference type="ARBA" id="ARBA00023209"/>
    </source>
</evidence>
<evidence type="ECO:0000256" key="10">
    <source>
        <dbReference type="ARBA" id="ARBA00023098"/>
    </source>
</evidence>
<evidence type="ECO:0000256" key="7">
    <source>
        <dbReference type="ARBA" id="ARBA00022777"/>
    </source>
</evidence>
<evidence type="ECO:0000259" key="13">
    <source>
        <dbReference type="PROSITE" id="PS50146"/>
    </source>
</evidence>
<dbReference type="EMBL" id="AGXA01000007">
    <property type="protein sequence ID" value="EKU93974.1"/>
    <property type="molecule type" value="Genomic_DNA"/>
</dbReference>
<evidence type="ECO:0000313" key="14">
    <source>
        <dbReference type="EMBL" id="EKU93974.1"/>
    </source>
</evidence>
<organism evidence="14 15">
    <name type="scientific">Alloiococcus otitis ATCC 51267</name>
    <dbReference type="NCBI Taxonomy" id="883081"/>
    <lineage>
        <taxon>Bacteria</taxon>
        <taxon>Bacillati</taxon>
        <taxon>Bacillota</taxon>
        <taxon>Bacilli</taxon>
        <taxon>Lactobacillales</taxon>
        <taxon>Carnobacteriaceae</taxon>
        <taxon>Alloiococcus</taxon>
    </lineage>
</organism>
<keyword evidence="11" id="KW-0594">Phospholipid biosynthesis</keyword>
<keyword evidence="3" id="KW-0444">Lipid biosynthesis</keyword>
<comment type="similarity">
    <text evidence="2">Belongs to the diacylglycerol/lipid kinase family.</text>
</comment>
<evidence type="ECO:0000256" key="3">
    <source>
        <dbReference type="ARBA" id="ARBA00022516"/>
    </source>
</evidence>
<comment type="caution">
    <text evidence="14">The sequence shown here is derived from an EMBL/GenBank/DDBJ whole genome shotgun (WGS) entry which is preliminary data.</text>
</comment>
<dbReference type="InterPro" id="IPR001206">
    <property type="entry name" value="Diacylglycerol_kinase_cat_dom"/>
</dbReference>
<keyword evidence="15" id="KW-1185">Reference proteome</keyword>
<dbReference type="InterPro" id="IPR045540">
    <property type="entry name" value="YegS/DAGK_C"/>
</dbReference>
<dbReference type="STRING" id="883081.HMPREF9698_00454"/>
<keyword evidence="12" id="KW-1208">Phospholipid metabolism</keyword>
<dbReference type="GO" id="GO:0004143">
    <property type="term" value="F:ATP-dependent diacylglycerol kinase activity"/>
    <property type="evidence" value="ECO:0007669"/>
    <property type="project" value="TreeGrafter"/>
</dbReference>
<dbReference type="eggNOG" id="COG1597">
    <property type="taxonomic scope" value="Bacteria"/>
</dbReference>
<dbReference type="GO" id="GO:0005886">
    <property type="term" value="C:plasma membrane"/>
    <property type="evidence" value="ECO:0007669"/>
    <property type="project" value="TreeGrafter"/>
</dbReference>
<gene>
    <name evidence="14" type="ORF">HMPREF9698_00454</name>
</gene>
<dbReference type="SMART" id="SM00046">
    <property type="entry name" value="DAGKc"/>
    <property type="match status" value="1"/>
</dbReference>
<evidence type="ECO:0000313" key="15">
    <source>
        <dbReference type="Proteomes" id="UP000009875"/>
    </source>
</evidence>
<dbReference type="Gene3D" id="2.60.200.40">
    <property type="match status" value="1"/>
</dbReference>
<sequence length="305" mass="32871">MTSVYIIANPSSGQGKAIQAIAELLKLFHEEGLGPLVKLTQEESDIAEYAQKACQAKVDLVVLVGGDGTISHFMTAVQDYDYKPVVGIVPTGTMNNMARSLNIDQNPKKACKQVLQNQAQAIDMGLINGQVFTSTISAGSVPASAREVSQEDKEQYGALAYIINGLQSFSQGQDECYKVLLDGVEVQLNIDLLVIGVANSIAGYTDFFKSATYTDGLLHLFILKEAPVAEKIFAFSKLLAEPDQAQDLSQFAQGADVNSYMTSFKDIKIDLLDKGGQVTMDGNPGPSFPIHVEVIPQFIQVIVGD</sequence>
<dbReference type="GO" id="GO:0046872">
    <property type="term" value="F:metal ion binding"/>
    <property type="evidence" value="ECO:0007669"/>
    <property type="project" value="UniProtKB-KW"/>
</dbReference>
<evidence type="ECO:0000256" key="6">
    <source>
        <dbReference type="ARBA" id="ARBA00022741"/>
    </source>
</evidence>
<dbReference type="GO" id="GO:0005524">
    <property type="term" value="F:ATP binding"/>
    <property type="evidence" value="ECO:0007669"/>
    <property type="project" value="UniProtKB-KW"/>
</dbReference>
<dbReference type="InterPro" id="IPR016064">
    <property type="entry name" value="NAD/diacylglycerol_kinase_sf"/>
</dbReference>
<dbReference type="AlphaFoldDB" id="K9E9U0"/>
<dbReference type="RefSeq" id="WP_003776938.1">
    <property type="nucleotide sequence ID" value="NZ_JH992957.1"/>
</dbReference>
<dbReference type="InterPro" id="IPR017438">
    <property type="entry name" value="ATP-NAD_kinase_N"/>
</dbReference>
<evidence type="ECO:0000256" key="8">
    <source>
        <dbReference type="ARBA" id="ARBA00022840"/>
    </source>
</evidence>
<keyword evidence="9" id="KW-0460">Magnesium</keyword>
<feature type="domain" description="DAGKc" evidence="13">
    <location>
        <begin position="1"/>
        <end position="131"/>
    </location>
</feature>
<keyword evidence="8" id="KW-0067">ATP-binding</keyword>
<dbReference type="GO" id="GO:0008654">
    <property type="term" value="P:phospholipid biosynthetic process"/>
    <property type="evidence" value="ECO:0007669"/>
    <property type="project" value="UniProtKB-KW"/>
</dbReference>
<keyword evidence="7 14" id="KW-0418">Kinase</keyword>
<dbReference type="Gene3D" id="3.40.50.10330">
    <property type="entry name" value="Probable inorganic polyphosphate/atp-NAD kinase, domain 1"/>
    <property type="match status" value="1"/>
</dbReference>